<gene>
    <name evidence="2" type="ORF">ACFPXP_13640</name>
</gene>
<dbReference type="EMBL" id="JBHSQV010000162">
    <property type="protein sequence ID" value="MFC5987447.1"/>
    <property type="molecule type" value="Genomic_DNA"/>
</dbReference>
<evidence type="ECO:0000313" key="3">
    <source>
        <dbReference type="Proteomes" id="UP001596250"/>
    </source>
</evidence>
<proteinExistence type="predicted"/>
<dbReference type="RefSeq" id="WP_379894827.1">
    <property type="nucleotide sequence ID" value="NZ_CBCSCT010000041.1"/>
</dbReference>
<dbReference type="Pfam" id="PF04443">
    <property type="entry name" value="LuxE"/>
    <property type="match status" value="1"/>
</dbReference>
<dbReference type="Proteomes" id="UP001596250">
    <property type="component" value="Unassembled WGS sequence"/>
</dbReference>
<feature type="domain" description="Acyl-protein synthetase LuxE" evidence="1">
    <location>
        <begin position="6"/>
        <end position="354"/>
    </location>
</feature>
<sequence length="363" mass="41244">MNIEALISQNPYKLRRLQKRKLLGELLCELTEFHQSRSEPYRKLLAAIPSRWETVQDIESLPMLPVRLFKQHELRSVPRESVIKTLTSSGTTSQVVSRIFLDKETSVLQTKALVSIMSSFVGNQRYPMIFVDSKDVIKDRTSFSARGAGLLGLSFLGRSHFYMLDGDMNIQWDALKQYLDDHKDENILFFGFTFMVWQYFYLQAAEQGIQLQLPGSMLIHSGGWKKLIDMAVDNQTFKDRLKDQLGIQKVHNFYGMVEQIGSVFVECEEGHLHAPDFADVMIRDPLTLEVLPAGQSGLIQTLSILPRSYPGHSLLTEDLGTILGEDDCPCGRHGKYFQVHGRLPAAELRGCSDTHAFEEVSRT</sequence>
<accession>A0ABW1IQT8</accession>
<dbReference type="InterPro" id="IPR007534">
    <property type="entry name" value="LuxE"/>
</dbReference>
<protein>
    <submittedName>
        <fullName evidence="2">Acyl-protein synthetase</fullName>
    </submittedName>
</protein>
<name>A0ABW1IQT8_9BACL</name>
<evidence type="ECO:0000259" key="1">
    <source>
        <dbReference type="Pfam" id="PF04443"/>
    </source>
</evidence>
<evidence type="ECO:0000313" key="2">
    <source>
        <dbReference type="EMBL" id="MFC5987447.1"/>
    </source>
</evidence>
<comment type="caution">
    <text evidence="2">The sequence shown here is derived from an EMBL/GenBank/DDBJ whole genome shotgun (WGS) entry which is preliminary data.</text>
</comment>
<reference evidence="3" key="1">
    <citation type="journal article" date="2019" name="Int. J. Syst. Evol. Microbiol.">
        <title>The Global Catalogue of Microorganisms (GCM) 10K type strain sequencing project: providing services to taxonomists for standard genome sequencing and annotation.</title>
        <authorList>
            <consortium name="The Broad Institute Genomics Platform"/>
            <consortium name="The Broad Institute Genome Sequencing Center for Infectious Disease"/>
            <person name="Wu L."/>
            <person name="Ma J."/>
        </authorList>
    </citation>
    <scope>NUCLEOTIDE SEQUENCE [LARGE SCALE GENOMIC DNA]</scope>
    <source>
        <strain evidence="3">CCM 8749</strain>
    </source>
</reference>
<dbReference type="Gene3D" id="3.40.50.12780">
    <property type="entry name" value="N-terminal domain of ligase-like"/>
    <property type="match status" value="1"/>
</dbReference>
<organism evidence="2 3">
    <name type="scientific">Marinicrinis lubricantis</name>
    <dbReference type="NCBI Taxonomy" id="2086470"/>
    <lineage>
        <taxon>Bacteria</taxon>
        <taxon>Bacillati</taxon>
        <taxon>Bacillota</taxon>
        <taxon>Bacilli</taxon>
        <taxon>Bacillales</taxon>
        <taxon>Paenibacillaceae</taxon>
    </lineage>
</organism>
<keyword evidence="3" id="KW-1185">Reference proteome</keyword>
<dbReference type="InterPro" id="IPR042099">
    <property type="entry name" value="ANL_N_sf"/>
</dbReference>